<dbReference type="Proteomes" id="UP000827092">
    <property type="component" value="Unassembled WGS sequence"/>
</dbReference>
<evidence type="ECO:0000313" key="2">
    <source>
        <dbReference type="Proteomes" id="UP000827092"/>
    </source>
</evidence>
<name>A0AAV6UV45_9ARAC</name>
<accession>A0AAV6UV45</accession>
<reference evidence="1 2" key="1">
    <citation type="journal article" date="2022" name="Nat. Ecol. Evol.">
        <title>A masculinizing supergene underlies an exaggerated male reproductive morph in a spider.</title>
        <authorList>
            <person name="Hendrickx F."/>
            <person name="De Corte Z."/>
            <person name="Sonet G."/>
            <person name="Van Belleghem S.M."/>
            <person name="Kostlbacher S."/>
            <person name="Vangestel C."/>
        </authorList>
    </citation>
    <scope>NUCLEOTIDE SEQUENCE [LARGE SCALE GENOMIC DNA]</scope>
    <source>
        <strain evidence="1">W744_W776</strain>
    </source>
</reference>
<sequence length="102" mass="11592">MTAPPLVDPDLLFFCNLSTLLLDTEWQRRLSRRFSKDGEDSFCWDNKDLPIGQKASASGKNRKCFLDADLDALLQRRKEALSQNGVREKGCRAEKVANVAKY</sequence>
<dbReference type="EMBL" id="JAFNEN010000265">
    <property type="protein sequence ID" value="KAG8187633.1"/>
    <property type="molecule type" value="Genomic_DNA"/>
</dbReference>
<organism evidence="1 2">
    <name type="scientific">Oedothorax gibbosus</name>
    <dbReference type="NCBI Taxonomy" id="931172"/>
    <lineage>
        <taxon>Eukaryota</taxon>
        <taxon>Metazoa</taxon>
        <taxon>Ecdysozoa</taxon>
        <taxon>Arthropoda</taxon>
        <taxon>Chelicerata</taxon>
        <taxon>Arachnida</taxon>
        <taxon>Araneae</taxon>
        <taxon>Araneomorphae</taxon>
        <taxon>Entelegynae</taxon>
        <taxon>Araneoidea</taxon>
        <taxon>Linyphiidae</taxon>
        <taxon>Erigoninae</taxon>
        <taxon>Oedothorax</taxon>
    </lineage>
</organism>
<comment type="caution">
    <text evidence="1">The sequence shown here is derived from an EMBL/GenBank/DDBJ whole genome shotgun (WGS) entry which is preliminary data.</text>
</comment>
<protein>
    <submittedName>
        <fullName evidence="1">Uncharacterized protein</fullName>
    </submittedName>
</protein>
<evidence type="ECO:0000313" key="1">
    <source>
        <dbReference type="EMBL" id="KAG8187633.1"/>
    </source>
</evidence>
<dbReference type="AlphaFoldDB" id="A0AAV6UV45"/>
<proteinExistence type="predicted"/>
<keyword evidence="2" id="KW-1185">Reference proteome</keyword>
<gene>
    <name evidence="1" type="ORF">JTE90_027043</name>
</gene>